<dbReference type="KEGG" id="lmoi:VV02_01005"/>
<evidence type="ECO:0000313" key="5">
    <source>
        <dbReference type="Proteomes" id="UP000066480"/>
    </source>
</evidence>
<dbReference type="InterPro" id="IPR029069">
    <property type="entry name" value="HotDog_dom_sf"/>
</dbReference>
<dbReference type="PANTHER" id="PTHR38110:SF1">
    <property type="entry name" value="THIOESTERASE DOMAIN-CONTAINING PROTEIN"/>
    <property type="match status" value="1"/>
</dbReference>
<keyword evidence="5" id="KW-1185">Reference proteome</keyword>
<evidence type="ECO:0000259" key="2">
    <source>
        <dbReference type="Pfam" id="PF13622"/>
    </source>
</evidence>
<dbReference type="STRING" id="571913.VV02_01005"/>
<organism evidence="4 5">
    <name type="scientific">Luteipulveratus mongoliensis</name>
    <dbReference type="NCBI Taxonomy" id="571913"/>
    <lineage>
        <taxon>Bacteria</taxon>
        <taxon>Bacillati</taxon>
        <taxon>Actinomycetota</taxon>
        <taxon>Actinomycetes</taxon>
        <taxon>Micrococcales</taxon>
        <taxon>Dermacoccaceae</taxon>
        <taxon>Luteipulveratus</taxon>
    </lineage>
</organism>
<evidence type="ECO:0000313" key="4">
    <source>
        <dbReference type="EMBL" id="AKU18520.1"/>
    </source>
</evidence>
<protein>
    <submittedName>
        <fullName evidence="4">TesB-like acyl-CoA thioesterase 3</fullName>
    </submittedName>
</protein>
<dbReference type="Gene3D" id="2.40.160.210">
    <property type="entry name" value="Acyl-CoA thioesterase, double hotdog domain"/>
    <property type="match status" value="1"/>
</dbReference>
<reference evidence="4 5" key="1">
    <citation type="submission" date="2015-03" db="EMBL/GenBank/DDBJ databases">
        <title>Luteipulveratus halotolerans sp. nov., a novel actinobacterium (Dermacoccaceae) from Sarawak, Malaysia.</title>
        <authorList>
            <person name="Juboi H."/>
            <person name="Basik A."/>
            <person name="Shamsul S.S."/>
            <person name="Arnold P."/>
            <person name="Schmitt E.K."/>
            <person name="Sanglier J.-J."/>
            <person name="Yeo T."/>
        </authorList>
    </citation>
    <scope>NUCLEOTIDE SEQUENCE [LARGE SCALE GENOMIC DNA]</scope>
    <source>
        <strain evidence="4 5">MN07-A0370</strain>
    </source>
</reference>
<dbReference type="OrthoDB" id="5418286at2"/>
<dbReference type="SUPFAM" id="SSF54637">
    <property type="entry name" value="Thioesterase/thiol ester dehydrase-isomerase"/>
    <property type="match status" value="2"/>
</dbReference>
<dbReference type="PATRIC" id="fig|571913.6.peg.208"/>
<feature type="domain" description="Acyl-CoA thioesterase-like C-terminal" evidence="3">
    <location>
        <begin position="135"/>
        <end position="270"/>
    </location>
</feature>
<feature type="domain" description="Acyl-CoA thioesterase-like N-terminal HotDog" evidence="2">
    <location>
        <begin position="24"/>
        <end position="112"/>
    </location>
</feature>
<dbReference type="Pfam" id="PF13622">
    <property type="entry name" value="4HBT_3"/>
    <property type="match status" value="1"/>
</dbReference>
<evidence type="ECO:0000256" key="1">
    <source>
        <dbReference type="SAM" id="MobiDB-lite"/>
    </source>
</evidence>
<dbReference type="Proteomes" id="UP000066480">
    <property type="component" value="Chromosome"/>
</dbReference>
<gene>
    <name evidence="4" type="ORF">VV02_01005</name>
</gene>
<feature type="region of interest" description="Disordered" evidence="1">
    <location>
        <begin position="120"/>
        <end position="147"/>
    </location>
</feature>
<name>A0A0K1JPM6_9MICO</name>
<accession>A0A0K1JPM6</accession>
<dbReference type="RefSeq" id="WP_052596381.1">
    <property type="nucleotide sequence ID" value="NZ_CP011112.1"/>
</dbReference>
<dbReference type="InterPro" id="IPR049449">
    <property type="entry name" value="TesB_ACOT8-like_N"/>
</dbReference>
<dbReference type="InterPro" id="IPR049450">
    <property type="entry name" value="ACOT8-like_C"/>
</dbReference>
<dbReference type="InterPro" id="IPR052389">
    <property type="entry name" value="Sec_Metab_Biosynth-Assoc"/>
</dbReference>
<dbReference type="Pfam" id="PF20789">
    <property type="entry name" value="4HBT_3C"/>
    <property type="match status" value="1"/>
</dbReference>
<evidence type="ECO:0000259" key="3">
    <source>
        <dbReference type="Pfam" id="PF20789"/>
    </source>
</evidence>
<proteinExistence type="predicted"/>
<dbReference type="PANTHER" id="PTHR38110">
    <property type="entry name" value="CHROMOSOME 23, WHOLE GENOME SHOTGUN SEQUENCE"/>
    <property type="match status" value="1"/>
</dbReference>
<sequence length="274" mass="29477">MSEFDDALSLTPTETPGTYEARLDRSWTIGGGINGGLLLAVIGKALSETLGAGGHADPLSITAYYLAPGRPGPVTIETTLVRKGGSVSVGSATLVQTDQEGNRVESIKVLGTFTDLDRAPTDVDNRIEPPQIPAPEQCVRSTDAPPESLKGAELLHRTELRLDPATAMWALGKPSGKGMIQAWMRMADGREPDPLELLFACDALPPASMDLGKPGWAPTIDFTVHVLGKPAPGWLRLKHYTEHIASGHFVEDCEVWDSEDRLVAQSRQLARLPR</sequence>
<dbReference type="EMBL" id="CP011112">
    <property type="protein sequence ID" value="AKU18520.1"/>
    <property type="molecule type" value="Genomic_DNA"/>
</dbReference>
<dbReference type="AlphaFoldDB" id="A0A0K1JPM6"/>
<dbReference type="InterPro" id="IPR042171">
    <property type="entry name" value="Acyl-CoA_hotdog"/>
</dbReference>